<dbReference type="CDD" id="cd00207">
    <property type="entry name" value="fer2"/>
    <property type="match status" value="1"/>
</dbReference>
<dbReference type="InterPro" id="IPR036010">
    <property type="entry name" value="2Fe-2S_ferredoxin-like_sf"/>
</dbReference>
<dbReference type="InterPro" id="IPR040506">
    <property type="entry name" value="RACo_linker"/>
</dbReference>
<dbReference type="InterPro" id="IPR041414">
    <property type="entry name" value="Raco-like_middle"/>
</dbReference>
<reference evidence="3" key="1">
    <citation type="submission" date="2017-09" db="EMBL/GenBank/DDBJ databases">
        <title>Depth-based differentiation of microbial function through sediment-hosted aquifers and enrichment of novel symbionts in the deep terrestrial subsurface.</title>
        <authorList>
            <person name="Probst A.J."/>
            <person name="Ladd B."/>
            <person name="Jarett J.K."/>
            <person name="Geller-Mcgrath D.E."/>
            <person name="Sieber C.M.K."/>
            <person name="Emerson J.B."/>
            <person name="Anantharaman K."/>
            <person name="Thomas B.C."/>
            <person name="Malmstrom R."/>
            <person name="Stieglmeier M."/>
            <person name="Klingl A."/>
            <person name="Woyke T."/>
            <person name="Ryan C.M."/>
            <person name="Banfield J.F."/>
        </authorList>
    </citation>
    <scope>NUCLEOTIDE SEQUENCE [LARGE SCALE GENOMIC DNA]</scope>
</reference>
<dbReference type="Pfam" id="PF17651">
    <property type="entry name" value="Raco_middle"/>
    <property type="match status" value="1"/>
</dbReference>
<accession>A0A2H9PA71</accession>
<dbReference type="InterPro" id="IPR001041">
    <property type="entry name" value="2Fe-2S_ferredoxin-type"/>
</dbReference>
<sequence length="647" mass="70985">MSDCTVTFYPDEKKIRVAKGTDILDAAAGAGIYINSSCGGEGVCGRCKVIVKSGNVLSEPTGRISREEQEKGYVLACRSTIHSDIEVEVPPASRLRKEQILTEEAKIERMAGVFSKAEKIGKDIEIKERKTFTHSPLATKLFLKLSPPTLNDNISDLERLYREIRRHVDVPIIQTGLANVKKMGRLLRESNWQATVTLGKRNGTTEVVFIEPGDTSKRNYGISLDIGTTTIAANLVDLNTRKTLGTKASHNRQVTYGDDVITRIMYAEKSEGLEKLHHLVIDTVNELISSLVDENEINLNDITCVTCAGNTTMTHLLLRVDPTYIRREPYVPIANFMPVIRASETGIKINPRGLLACLPGVSSYVGGDITAGVFASGIDETEKISILIDLGTNGEIVLGNREWIACCSSSVGPAFEGSGVQSGVKAMEGAIQKVEINPKNYDVQYFTIGGTKPIGMCGSGYIDCLAELSKTGVIERSGKIKEDIKTQRIRKSSEGLEFILVEASESATGEDIVITQVDITNLILAKGAIYTGVQVLVKKVNMEMEKIEKIYIAGGFGNYLNIKKAIWIGLLPDLPQDRFEYVGNTSLAGAKFALLSYDAMIKIREIAKKMTYVELSVEPSYMNEYTGSLFLPHTDIARFPTVFKKIL</sequence>
<dbReference type="InterPro" id="IPR043129">
    <property type="entry name" value="ATPase_NBD"/>
</dbReference>
<dbReference type="InterPro" id="IPR027980">
    <property type="entry name" value="RACo_C"/>
</dbReference>
<dbReference type="Pfam" id="PF00111">
    <property type="entry name" value="Fer2"/>
    <property type="match status" value="1"/>
</dbReference>
<protein>
    <submittedName>
        <fullName evidence="2">Ferredoxin</fullName>
    </submittedName>
</protein>
<evidence type="ECO:0000313" key="3">
    <source>
        <dbReference type="Proteomes" id="UP000234145"/>
    </source>
</evidence>
<dbReference type="SUPFAM" id="SSF54292">
    <property type="entry name" value="2Fe-2S ferredoxin-like"/>
    <property type="match status" value="1"/>
</dbReference>
<dbReference type="Pfam" id="PF17650">
    <property type="entry name" value="RACo_linker"/>
    <property type="match status" value="1"/>
</dbReference>
<evidence type="ECO:0000259" key="1">
    <source>
        <dbReference type="PROSITE" id="PS51085"/>
    </source>
</evidence>
<dbReference type="EMBL" id="PFMS01000098">
    <property type="protein sequence ID" value="PIZ15279.1"/>
    <property type="molecule type" value="Genomic_DNA"/>
</dbReference>
<dbReference type="Gene3D" id="3.30.420.480">
    <property type="entry name" value="Domain of unknown function (DUF4445)"/>
    <property type="match status" value="1"/>
</dbReference>
<comment type="caution">
    <text evidence="2">The sequence shown here is derived from an EMBL/GenBank/DDBJ whole genome shotgun (WGS) entry which is preliminary data.</text>
</comment>
<evidence type="ECO:0000313" key="2">
    <source>
        <dbReference type="EMBL" id="PIZ15279.1"/>
    </source>
</evidence>
<dbReference type="Gene3D" id="3.10.20.880">
    <property type="match status" value="1"/>
</dbReference>
<dbReference type="InterPro" id="IPR012675">
    <property type="entry name" value="Beta-grasp_dom_sf"/>
</dbReference>
<dbReference type="SUPFAM" id="SSF53067">
    <property type="entry name" value="Actin-like ATPase domain"/>
    <property type="match status" value="1"/>
</dbReference>
<organism evidence="2 3">
    <name type="scientific">Candidatus Desantisbacteria bacterium CG_4_10_14_0_8_um_filter_39_17</name>
    <dbReference type="NCBI Taxonomy" id="1974542"/>
    <lineage>
        <taxon>Bacteria</taxon>
        <taxon>Candidatus Desantisiibacteriota</taxon>
    </lineage>
</organism>
<dbReference type="PANTHER" id="PTHR42895:SF2">
    <property type="entry name" value="IRON-SULFUR CLUSTER PROTEIN"/>
    <property type="match status" value="1"/>
</dbReference>
<dbReference type="GO" id="GO:0051536">
    <property type="term" value="F:iron-sulfur cluster binding"/>
    <property type="evidence" value="ECO:0007669"/>
    <property type="project" value="InterPro"/>
</dbReference>
<dbReference type="Gene3D" id="3.10.20.30">
    <property type="match status" value="1"/>
</dbReference>
<dbReference type="AlphaFoldDB" id="A0A2H9PA71"/>
<gene>
    <name evidence="2" type="ORF">COY51_05700</name>
</gene>
<name>A0A2H9PA71_9BACT</name>
<dbReference type="Pfam" id="PF14574">
    <property type="entry name" value="RACo_C_ter"/>
    <property type="match status" value="1"/>
</dbReference>
<proteinExistence type="predicted"/>
<dbReference type="PANTHER" id="PTHR42895">
    <property type="entry name" value="IRON-SULFUR CLUSTER-BINDING PROTEIN-RELATED"/>
    <property type="match status" value="1"/>
</dbReference>
<dbReference type="InterPro" id="IPR052911">
    <property type="entry name" value="Corrinoid_activation_enz"/>
</dbReference>
<dbReference type="InterPro" id="IPR042259">
    <property type="entry name" value="Raco-like_middle_sf"/>
</dbReference>
<feature type="domain" description="2Fe-2S ferredoxin-type" evidence="1">
    <location>
        <begin position="4"/>
        <end position="93"/>
    </location>
</feature>
<dbReference type="PROSITE" id="PS51085">
    <property type="entry name" value="2FE2S_FER_2"/>
    <property type="match status" value="1"/>
</dbReference>
<dbReference type="Proteomes" id="UP000234145">
    <property type="component" value="Unassembled WGS sequence"/>
</dbReference>